<protein>
    <recommendedName>
        <fullName evidence="9">Gustatory receptor</fullName>
    </recommendedName>
</protein>
<keyword evidence="5 6" id="KW-0472">Membrane</keyword>
<feature type="transmembrane region" description="Helical" evidence="6">
    <location>
        <begin position="127"/>
        <end position="148"/>
    </location>
</feature>
<proteinExistence type="predicted"/>
<dbReference type="Proteomes" id="UP001200034">
    <property type="component" value="Unassembled WGS sequence"/>
</dbReference>
<evidence type="ECO:0000256" key="1">
    <source>
        <dbReference type="ARBA" id="ARBA00004651"/>
    </source>
</evidence>
<accession>A0AAD4PMV8</accession>
<dbReference type="InterPro" id="IPR013604">
    <property type="entry name" value="7TM_chemorcpt"/>
</dbReference>
<dbReference type="EMBL" id="JAJJHW010001127">
    <property type="protein sequence ID" value="KAH8376847.1"/>
    <property type="molecule type" value="Genomic_DNA"/>
</dbReference>
<organism evidence="7 8">
    <name type="scientific">Drosophila rubida</name>
    <dbReference type="NCBI Taxonomy" id="30044"/>
    <lineage>
        <taxon>Eukaryota</taxon>
        <taxon>Metazoa</taxon>
        <taxon>Ecdysozoa</taxon>
        <taxon>Arthropoda</taxon>
        <taxon>Hexapoda</taxon>
        <taxon>Insecta</taxon>
        <taxon>Pterygota</taxon>
        <taxon>Neoptera</taxon>
        <taxon>Endopterygota</taxon>
        <taxon>Diptera</taxon>
        <taxon>Brachycera</taxon>
        <taxon>Muscomorpha</taxon>
        <taxon>Ephydroidea</taxon>
        <taxon>Drosophilidae</taxon>
        <taxon>Drosophila</taxon>
    </lineage>
</organism>
<evidence type="ECO:0000256" key="4">
    <source>
        <dbReference type="ARBA" id="ARBA00022989"/>
    </source>
</evidence>
<keyword evidence="2" id="KW-1003">Cell membrane</keyword>
<gene>
    <name evidence="7" type="ORF">KR093_001684</name>
</gene>
<evidence type="ECO:0000256" key="6">
    <source>
        <dbReference type="SAM" id="Phobius"/>
    </source>
</evidence>
<comment type="caution">
    <text evidence="7">The sequence shown here is derived from an EMBL/GenBank/DDBJ whole genome shotgun (WGS) entry which is preliminary data.</text>
</comment>
<evidence type="ECO:0000256" key="3">
    <source>
        <dbReference type="ARBA" id="ARBA00022692"/>
    </source>
</evidence>
<keyword evidence="3 6" id="KW-0812">Transmembrane</keyword>
<evidence type="ECO:0000313" key="7">
    <source>
        <dbReference type="EMBL" id="KAH8376847.1"/>
    </source>
</evidence>
<evidence type="ECO:0008006" key="9">
    <source>
        <dbReference type="Google" id="ProtNLM"/>
    </source>
</evidence>
<feature type="transmembrane region" description="Helical" evidence="6">
    <location>
        <begin position="38"/>
        <end position="56"/>
    </location>
</feature>
<dbReference type="GO" id="GO:0050909">
    <property type="term" value="P:sensory perception of taste"/>
    <property type="evidence" value="ECO:0007669"/>
    <property type="project" value="InterPro"/>
</dbReference>
<evidence type="ECO:0000256" key="2">
    <source>
        <dbReference type="ARBA" id="ARBA00022475"/>
    </source>
</evidence>
<evidence type="ECO:0000256" key="5">
    <source>
        <dbReference type="ARBA" id="ARBA00023136"/>
    </source>
</evidence>
<keyword evidence="8" id="KW-1185">Reference proteome</keyword>
<evidence type="ECO:0000313" key="8">
    <source>
        <dbReference type="Proteomes" id="UP001200034"/>
    </source>
</evidence>
<feature type="transmembrane region" description="Helical" evidence="6">
    <location>
        <begin position="62"/>
        <end position="95"/>
    </location>
</feature>
<dbReference type="GO" id="GO:0005886">
    <property type="term" value="C:plasma membrane"/>
    <property type="evidence" value="ECO:0007669"/>
    <property type="project" value="UniProtKB-SubCell"/>
</dbReference>
<feature type="transmembrane region" description="Helical" evidence="6">
    <location>
        <begin position="228"/>
        <end position="252"/>
    </location>
</feature>
<dbReference type="AlphaFoldDB" id="A0AAD4PMV8"/>
<comment type="subcellular location">
    <subcellularLocation>
        <location evidence="1">Cell membrane</location>
        <topology evidence="1">Multi-pass membrane protein</topology>
    </subcellularLocation>
</comment>
<name>A0AAD4PMV8_9MUSC</name>
<feature type="non-terminal residue" evidence="7">
    <location>
        <position position="253"/>
    </location>
</feature>
<feature type="transmembrane region" description="Helical" evidence="6">
    <location>
        <begin position="160"/>
        <end position="179"/>
    </location>
</feature>
<keyword evidence="4 6" id="KW-1133">Transmembrane helix</keyword>
<reference evidence="7" key="1">
    <citation type="journal article" date="2021" name="Mol. Ecol. Resour.">
        <title>Phylogenomic analyses of the genus Drosophila reveals genomic signals of climate adaptation.</title>
        <authorList>
            <person name="Li F."/>
            <person name="Rane R.V."/>
            <person name="Luria V."/>
            <person name="Xiong Z."/>
            <person name="Chen J."/>
            <person name="Li Z."/>
            <person name="Catullo R.A."/>
            <person name="Griffin P.C."/>
            <person name="Schiffer M."/>
            <person name="Pearce S."/>
            <person name="Lee S.F."/>
            <person name="McElroy K."/>
            <person name="Stocker A."/>
            <person name="Shirriffs J."/>
            <person name="Cockerell F."/>
            <person name="Coppin C."/>
            <person name="Sgro C.M."/>
            <person name="Karger A."/>
            <person name="Cain J.W."/>
            <person name="Weber J.A."/>
            <person name="Santpere G."/>
            <person name="Kirschner M.W."/>
            <person name="Hoffmann A.A."/>
            <person name="Oakeshott J.G."/>
            <person name="Zhang G."/>
        </authorList>
    </citation>
    <scope>NUCLEOTIDE SEQUENCE</scope>
    <source>
        <strain evidence="7">BGI-SZ-2011g</strain>
    </source>
</reference>
<sequence length="253" mass="30017">MQATLQVYLEFLHGMSYSRIFYDANQDCYRLDQSMGFYMKYSVLQTFLFCCAYYSIKEWHVMFYLTTFITIDFILHLTAAVEALSLMMQLIWSLIQQYRLLNLIRRLQKLSKNCGDLKDPRWMLRCWMVFNLMYPLNTVLQYGFLILSDSSCILLLANSIVHHFYCNYLMTFLAVLLNLMTQILRKYRKGLESALDEGQPMEHIQKIALRYIKVHDQILFLAEQHVSFIYGPLIILHLTYATLALTSILYYLS</sequence>
<dbReference type="Pfam" id="PF08395">
    <property type="entry name" value="7tm_7"/>
    <property type="match status" value="1"/>
</dbReference>